<name>A0A9Q5V995_PISSA</name>
<protein>
    <submittedName>
        <fullName evidence="1">Uncharacterized protein</fullName>
    </submittedName>
</protein>
<evidence type="ECO:0000313" key="2">
    <source>
        <dbReference type="Proteomes" id="UP000422232"/>
    </source>
</evidence>
<gene>
    <name evidence="1" type="ORF">Psal009_00414</name>
</gene>
<organism evidence="1 2">
    <name type="scientific">Piscirickettsia salmonis</name>
    <dbReference type="NCBI Taxonomy" id="1238"/>
    <lineage>
        <taxon>Bacteria</taxon>
        <taxon>Pseudomonadati</taxon>
        <taxon>Pseudomonadota</taxon>
        <taxon>Gammaproteobacteria</taxon>
        <taxon>Thiotrichales</taxon>
        <taxon>Piscirickettsiaceae</taxon>
        <taxon>Piscirickettsia</taxon>
    </lineage>
</organism>
<proteinExistence type="predicted"/>
<sequence length="242" mass="28112">MTQQFINSYQETAAEYTRLNLLIQEKQASEDGQKKASKYYAFTQRNLGIYNRLTHTRRRTISRDFEPEKVVWSRLKEEALVKVENLVNEAYEALVKSDEFQKWFRTQFTQDGVWAGDVELNGCLHPFVQGEHDIPFGYVAGNGKSTPYLLHDEGILLSRRSRFQRLKSGHTTSHHWMALIPKEQFLPESLQEGELDDFNKVYQALVAGQNKMFRTNKGKPVDVDKINEYILKYPASKSAWAL</sequence>
<dbReference type="EMBL" id="CP038908">
    <property type="protein sequence ID" value="QGO04545.1"/>
    <property type="molecule type" value="Genomic_DNA"/>
</dbReference>
<accession>A0A9Q5V995</accession>
<keyword evidence="2" id="KW-1185">Reference proteome</keyword>
<dbReference type="RefSeq" id="WP_016211956.1">
    <property type="nucleotide sequence ID" value="NZ_CP013761.1"/>
</dbReference>
<reference evidence="1 2" key="1">
    <citation type="submission" date="2019-04" db="EMBL/GenBank/DDBJ databases">
        <title>Complete genome sequencing of Piscirickettsia salmonis strain Psal-009.</title>
        <authorList>
            <person name="Schober I."/>
            <person name="Bunk B."/>
            <person name="Sproer C."/>
            <person name="Carril G.P."/>
            <person name="Riedel T."/>
            <person name="Flores-Herrera P.A."/>
            <person name="Nourdin-Galindo G."/>
            <person name="Marshall S.H."/>
            <person name="Overmann J."/>
        </authorList>
    </citation>
    <scope>NUCLEOTIDE SEQUENCE [LARGE SCALE GENOMIC DNA]</scope>
    <source>
        <strain evidence="1 2">Psal-009</strain>
    </source>
</reference>
<dbReference type="AlphaFoldDB" id="A0A9Q5V995"/>
<dbReference type="GeneID" id="66742455"/>
<evidence type="ECO:0000313" key="1">
    <source>
        <dbReference type="EMBL" id="QGO04545.1"/>
    </source>
</evidence>
<dbReference type="Proteomes" id="UP000422232">
    <property type="component" value="Chromosome"/>
</dbReference>